<dbReference type="AlphaFoldDB" id="A0A1H4UZ64"/>
<evidence type="ECO:0000256" key="1">
    <source>
        <dbReference type="ARBA" id="ARBA00023015"/>
    </source>
</evidence>
<dbReference type="Pfam" id="PF13377">
    <property type="entry name" value="Peripla_BP_3"/>
    <property type="match status" value="1"/>
</dbReference>
<dbReference type="PANTHER" id="PTHR30146:SF153">
    <property type="entry name" value="LACTOSE OPERON REPRESSOR"/>
    <property type="match status" value="1"/>
</dbReference>
<dbReference type="InterPro" id="IPR028082">
    <property type="entry name" value="Peripla_BP_I"/>
</dbReference>
<dbReference type="Gene3D" id="1.10.260.40">
    <property type="entry name" value="lambda repressor-like DNA-binding domains"/>
    <property type="match status" value="1"/>
</dbReference>
<feature type="domain" description="HTH lacI-type" evidence="5">
    <location>
        <begin position="39"/>
        <end position="93"/>
    </location>
</feature>
<accession>A0A1H4UZ64</accession>
<feature type="region of interest" description="Disordered" evidence="4">
    <location>
        <begin position="14"/>
        <end position="34"/>
    </location>
</feature>
<dbReference type="PROSITE" id="PS50932">
    <property type="entry name" value="HTH_LACI_2"/>
    <property type="match status" value="1"/>
</dbReference>
<sequence>MSVTRPRLHMLSLVNESDRGTAEGEAADVAPGASSFRPPTIRDVAARAGVSKSLVSRVLRGEANVSAARREMVTQAMKELDYRTNTIARGLSESRSGTVGVMLNDLRNPWFVELLEGMTTTLDAVGIAPVLADSHLDQRVGRDTVETLLRQRIDGLVVVGTTDAGPAIERAAALVPVVLAGTHEPSLPNVDIAADDDIAGARLATRHLLDLGHRRIAYLQGPGVVGTLRRDGFTEAMTEAGCGDLASVQFAGMTEESGYVAAGRVLDAEPRPTAILAFNDVTCVGALSAADDRGLRVPDDLSLVGYDDTYLARIRHLSLTSVNNGNFAVGAQAAKFLLQRLERPTQSRRIHLHTPTLSVRRSTAAPGGGKG</sequence>
<name>A0A1H4UZ64_9NOCA</name>
<dbReference type="Gene3D" id="3.40.50.2300">
    <property type="match status" value="2"/>
</dbReference>
<dbReference type="PANTHER" id="PTHR30146">
    <property type="entry name" value="LACI-RELATED TRANSCRIPTIONAL REPRESSOR"/>
    <property type="match status" value="1"/>
</dbReference>
<dbReference type="CDD" id="cd01392">
    <property type="entry name" value="HTH_LacI"/>
    <property type="match status" value="1"/>
</dbReference>
<gene>
    <name evidence="6" type="ORF">SAMN04490239_5239</name>
</gene>
<evidence type="ECO:0000256" key="4">
    <source>
        <dbReference type="SAM" id="MobiDB-lite"/>
    </source>
</evidence>
<evidence type="ECO:0000313" key="6">
    <source>
        <dbReference type="EMBL" id="SEC73414.1"/>
    </source>
</evidence>
<dbReference type="InterPro" id="IPR000843">
    <property type="entry name" value="HTH_LacI"/>
</dbReference>
<keyword evidence="1" id="KW-0805">Transcription regulation</keyword>
<evidence type="ECO:0000259" key="5">
    <source>
        <dbReference type="PROSITE" id="PS50932"/>
    </source>
</evidence>
<protein>
    <submittedName>
        <fullName evidence="6">DNA-binding transcriptional regulator, LacI/PurR family</fullName>
    </submittedName>
</protein>
<dbReference type="SUPFAM" id="SSF47413">
    <property type="entry name" value="lambda repressor-like DNA-binding domains"/>
    <property type="match status" value="1"/>
</dbReference>
<keyword evidence="3" id="KW-0804">Transcription</keyword>
<dbReference type="SUPFAM" id="SSF53822">
    <property type="entry name" value="Periplasmic binding protein-like I"/>
    <property type="match status" value="1"/>
</dbReference>
<dbReference type="SMART" id="SM00354">
    <property type="entry name" value="HTH_LACI"/>
    <property type="match status" value="1"/>
</dbReference>
<keyword evidence="7" id="KW-1185">Reference proteome</keyword>
<dbReference type="GO" id="GO:0003700">
    <property type="term" value="F:DNA-binding transcription factor activity"/>
    <property type="evidence" value="ECO:0007669"/>
    <property type="project" value="TreeGrafter"/>
</dbReference>
<dbReference type="InterPro" id="IPR010982">
    <property type="entry name" value="Lambda_DNA-bd_dom_sf"/>
</dbReference>
<dbReference type="Proteomes" id="UP000183561">
    <property type="component" value="Unassembled WGS sequence"/>
</dbReference>
<feature type="region of interest" description="Disordered" evidence="4">
    <location>
        <begin position="352"/>
        <end position="371"/>
    </location>
</feature>
<evidence type="ECO:0000256" key="3">
    <source>
        <dbReference type="ARBA" id="ARBA00023163"/>
    </source>
</evidence>
<dbReference type="Pfam" id="PF00356">
    <property type="entry name" value="LacI"/>
    <property type="match status" value="1"/>
</dbReference>
<dbReference type="InterPro" id="IPR046335">
    <property type="entry name" value="LacI/GalR-like_sensor"/>
</dbReference>
<proteinExistence type="predicted"/>
<keyword evidence="2 6" id="KW-0238">DNA-binding</keyword>
<evidence type="ECO:0000313" key="7">
    <source>
        <dbReference type="Proteomes" id="UP000183561"/>
    </source>
</evidence>
<organism evidence="6 7">
    <name type="scientific">Rhodococcus koreensis</name>
    <dbReference type="NCBI Taxonomy" id="99653"/>
    <lineage>
        <taxon>Bacteria</taxon>
        <taxon>Bacillati</taxon>
        <taxon>Actinomycetota</taxon>
        <taxon>Actinomycetes</taxon>
        <taxon>Mycobacteriales</taxon>
        <taxon>Nocardiaceae</taxon>
        <taxon>Rhodococcus</taxon>
    </lineage>
</organism>
<dbReference type="GO" id="GO:0000976">
    <property type="term" value="F:transcription cis-regulatory region binding"/>
    <property type="evidence" value="ECO:0007669"/>
    <property type="project" value="TreeGrafter"/>
</dbReference>
<dbReference type="CDD" id="cd06267">
    <property type="entry name" value="PBP1_LacI_sugar_binding-like"/>
    <property type="match status" value="1"/>
</dbReference>
<dbReference type="EMBL" id="FNSV01000005">
    <property type="protein sequence ID" value="SEC73414.1"/>
    <property type="molecule type" value="Genomic_DNA"/>
</dbReference>
<evidence type="ECO:0000256" key="2">
    <source>
        <dbReference type="ARBA" id="ARBA00023125"/>
    </source>
</evidence>
<reference evidence="7" key="1">
    <citation type="submission" date="2016-10" db="EMBL/GenBank/DDBJ databases">
        <authorList>
            <person name="Varghese N."/>
            <person name="Submissions S."/>
        </authorList>
    </citation>
    <scope>NUCLEOTIDE SEQUENCE [LARGE SCALE GENOMIC DNA]</scope>
    <source>
        <strain evidence="7">DSM 44498</strain>
    </source>
</reference>